<protein>
    <recommendedName>
        <fullName evidence="4">Chemotaxis protein</fullName>
    </recommendedName>
</protein>
<feature type="compositionally biased region" description="Low complexity" evidence="1">
    <location>
        <begin position="118"/>
        <end position="128"/>
    </location>
</feature>
<dbReference type="OrthoDB" id="10006352at2"/>
<dbReference type="EMBL" id="VUOA01000045">
    <property type="protein sequence ID" value="KAA2234696.1"/>
    <property type="molecule type" value="Genomic_DNA"/>
</dbReference>
<proteinExistence type="predicted"/>
<evidence type="ECO:0000313" key="3">
    <source>
        <dbReference type="Proteomes" id="UP000323142"/>
    </source>
</evidence>
<sequence>MIYTALDVGLVAMLALVTVYAAVLHRELRRFRGANAEYIAVLAQTSRAVESVEGAVRGIQDDAGSVLVALGEQIDRANMLLGALKDEHRARAAAPAPEARTDTRSAPRPEPKPEVKAAARVAAALPKAAPLPEPAPARKVTAWTPERAAPAAAREPEPAPAAPVRAAKAHQWPTVRLASGATPA</sequence>
<accession>A0A5B2V7C4</accession>
<evidence type="ECO:0000313" key="2">
    <source>
        <dbReference type="EMBL" id="KAA2234696.1"/>
    </source>
</evidence>
<organism evidence="2 3">
    <name type="scientific">Salinarimonas soli</name>
    <dbReference type="NCBI Taxonomy" id="1638099"/>
    <lineage>
        <taxon>Bacteria</taxon>
        <taxon>Pseudomonadati</taxon>
        <taxon>Pseudomonadota</taxon>
        <taxon>Alphaproteobacteria</taxon>
        <taxon>Hyphomicrobiales</taxon>
        <taxon>Salinarimonadaceae</taxon>
        <taxon>Salinarimonas</taxon>
    </lineage>
</organism>
<dbReference type="Proteomes" id="UP000323142">
    <property type="component" value="Unassembled WGS sequence"/>
</dbReference>
<name>A0A5B2V7C4_9HYPH</name>
<gene>
    <name evidence="2" type="ORF">F0L46_23310</name>
</gene>
<feature type="compositionally biased region" description="Basic and acidic residues" evidence="1">
    <location>
        <begin position="99"/>
        <end position="117"/>
    </location>
</feature>
<dbReference type="AlphaFoldDB" id="A0A5B2V7C4"/>
<evidence type="ECO:0008006" key="4">
    <source>
        <dbReference type="Google" id="ProtNLM"/>
    </source>
</evidence>
<comment type="caution">
    <text evidence="2">The sequence shown here is derived from an EMBL/GenBank/DDBJ whole genome shotgun (WGS) entry which is preliminary data.</text>
</comment>
<reference evidence="2 3" key="1">
    <citation type="submission" date="2019-09" db="EMBL/GenBank/DDBJ databases">
        <title>Salinarimonas rosea gen. nov., sp. nov., a new member of the a-2 subgroup of the Proteobacteria.</title>
        <authorList>
            <person name="Liu J."/>
        </authorList>
    </citation>
    <scope>NUCLEOTIDE SEQUENCE [LARGE SCALE GENOMIC DNA]</scope>
    <source>
        <strain evidence="2 3">BN140002</strain>
    </source>
</reference>
<feature type="region of interest" description="Disordered" evidence="1">
    <location>
        <begin position="88"/>
        <end position="184"/>
    </location>
</feature>
<dbReference type="RefSeq" id="WP_149822015.1">
    <property type="nucleotide sequence ID" value="NZ_VUOA01000045.1"/>
</dbReference>
<keyword evidence="3" id="KW-1185">Reference proteome</keyword>
<evidence type="ECO:0000256" key="1">
    <source>
        <dbReference type="SAM" id="MobiDB-lite"/>
    </source>
</evidence>
<reference evidence="2 3" key="2">
    <citation type="submission" date="2019-09" db="EMBL/GenBank/DDBJ databases">
        <authorList>
            <person name="Jin C."/>
        </authorList>
    </citation>
    <scope>NUCLEOTIDE SEQUENCE [LARGE SCALE GENOMIC DNA]</scope>
    <source>
        <strain evidence="2 3">BN140002</strain>
    </source>
</reference>